<sequence length="102" mass="11227">MEFGGALNPSLNAHHHTCSNCRCLIAILNLLGAIGFDFPVFNEFARGVNHVVDAAEGFGELHDECAVLRQLPQGNLESGRQDSTLCNFYTPIAVWCNIQFFT</sequence>
<dbReference type="EMBL" id="CAAHFH010000002">
    <property type="protein sequence ID" value="VGO22564.1"/>
    <property type="molecule type" value="Genomic_DNA"/>
</dbReference>
<keyword evidence="2" id="KW-1185">Reference proteome</keyword>
<evidence type="ECO:0000313" key="2">
    <source>
        <dbReference type="Proteomes" id="UP000346198"/>
    </source>
</evidence>
<accession>A0A6C2UTK4</accession>
<evidence type="ECO:0000313" key="1">
    <source>
        <dbReference type="EMBL" id="VGO22564.1"/>
    </source>
</evidence>
<name>A0A6C2UTK4_9BACT</name>
<dbReference type="AlphaFoldDB" id="A0A6C2UTK4"/>
<proteinExistence type="predicted"/>
<gene>
    <name evidence="1" type="ORF">SCARR_04649</name>
</gene>
<reference evidence="1 2" key="1">
    <citation type="submission" date="2019-04" db="EMBL/GenBank/DDBJ databases">
        <authorList>
            <person name="Van Vliet M D."/>
        </authorList>
    </citation>
    <scope>NUCLEOTIDE SEQUENCE [LARGE SCALE GENOMIC DNA]</scope>
    <source>
        <strain evidence="1 2">F21</strain>
    </source>
</reference>
<protein>
    <submittedName>
        <fullName evidence="1">Uncharacterized protein</fullName>
    </submittedName>
</protein>
<dbReference type="Proteomes" id="UP000346198">
    <property type="component" value="Unassembled WGS sequence"/>
</dbReference>
<organism evidence="1 2">
    <name type="scientific">Pontiella sulfatireligans</name>
    <dbReference type="NCBI Taxonomy" id="2750658"/>
    <lineage>
        <taxon>Bacteria</taxon>
        <taxon>Pseudomonadati</taxon>
        <taxon>Kiritimatiellota</taxon>
        <taxon>Kiritimatiellia</taxon>
        <taxon>Kiritimatiellales</taxon>
        <taxon>Pontiellaceae</taxon>
        <taxon>Pontiella</taxon>
    </lineage>
</organism>